<evidence type="ECO:0000256" key="3">
    <source>
        <dbReference type="ARBA" id="ARBA00022603"/>
    </source>
</evidence>
<dbReference type="InterPro" id="IPR029063">
    <property type="entry name" value="SAM-dependent_MTases_sf"/>
</dbReference>
<keyword evidence="2" id="KW-0963">Cytoplasm</keyword>
<dbReference type="PANTHER" id="PTHR14614:SF14">
    <property type="entry name" value="PROTEIN N-LYSINE METHYLTRANSFERASE METTL21A"/>
    <property type="match status" value="1"/>
</dbReference>
<keyword evidence="5" id="KW-0949">S-adenosyl-L-methionine</keyword>
<reference evidence="10" key="1">
    <citation type="thesis" date="2020" institute="ProQuest LLC" country="789 East Eisenhower Parkway, Ann Arbor, MI, USA">
        <title>Comparative Genomics and Chromosome Evolution.</title>
        <authorList>
            <person name="Mudd A.B."/>
        </authorList>
    </citation>
    <scope>NUCLEOTIDE SEQUENCE</scope>
    <source>
        <strain evidence="10">Female2</strain>
        <tissue evidence="10">Blood</tissue>
    </source>
</reference>
<dbReference type="OrthoDB" id="413520at2759"/>
<dbReference type="EMBL" id="JAACNH010000009">
    <property type="protein sequence ID" value="KAG8432752.1"/>
    <property type="molecule type" value="Genomic_DNA"/>
</dbReference>
<comment type="catalytic activity">
    <reaction evidence="9">
        <text>L-lysyl-[protein] + 3 S-adenosyl-L-methionine = N(6),N(6),N(6)-trimethyl-L-lysyl-[protein] + 3 S-adenosyl-L-homocysteine + 3 H(+)</text>
        <dbReference type="Rhea" id="RHEA:54192"/>
        <dbReference type="Rhea" id="RHEA-COMP:9752"/>
        <dbReference type="Rhea" id="RHEA-COMP:13826"/>
        <dbReference type="ChEBI" id="CHEBI:15378"/>
        <dbReference type="ChEBI" id="CHEBI:29969"/>
        <dbReference type="ChEBI" id="CHEBI:57856"/>
        <dbReference type="ChEBI" id="CHEBI:59789"/>
        <dbReference type="ChEBI" id="CHEBI:61961"/>
    </reaction>
    <physiologicalReaction direction="left-to-right" evidence="9">
        <dbReference type="Rhea" id="RHEA:54193"/>
    </physiologicalReaction>
</comment>
<evidence type="ECO:0000256" key="6">
    <source>
        <dbReference type="ARBA" id="ARBA00038029"/>
    </source>
</evidence>
<dbReference type="GO" id="GO:0032259">
    <property type="term" value="P:methylation"/>
    <property type="evidence" value="ECO:0007669"/>
    <property type="project" value="UniProtKB-KW"/>
</dbReference>
<dbReference type="Proteomes" id="UP000812440">
    <property type="component" value="Chromosome 9"/>
</dbReference>
<proteinExistence type="inferred from homology"/>
<accession>A0A8T2ILB1</accession>
<evidence type="ECO:0000256" key="4">
    <source>
        <dbReference type="ARBA" id="ARBA00022679"/>
    </source>
</evidence>
<dbReference type="InterPro" id="IPR019410">
    <property type="entry name" value="Methyltransf_16"/>
</dbReference>
<gene>
    <name evidence="10" type="ORF">GDO86_017118</name>
</gene>
<dbReference type="GO" id="GO:0005829">
    <property type="term" value="C:cytosol"/>
    <property type="evidence" value="ECO:0007669"/>
    <property type="project" value="TreeGrafter"/>
</dbReference>
<evidence type="ECO:0000313" key="11">
    <source>
        <dbReference type="Proteomes" id="UP000812440"/>
    </source>
</evidence>
<keyword evidence="11" id="KW-1185">Reference proteome</keyword>
<organism evidence="10 11">
    <name type="scientific">Hymenochirus boettgeri</name>
    <name type="common">Congo dwarf clawed frog</name>
    <dbReference type="NCBI Taxonomy" id="247094"/>
    <lineage>
        <taxon>Eukaryota</taxon>
        <taxon>Metazoa</taxon>
        <taxon>Chordata</taxon>
        <taxon>Craniata</taxon>
        <taxon>Vertebrata</taxon>
        <taxon>Euteleostomi</taxon>
        <taxon>Amphibia</taxon>
        <taxon>Batrachia</taxon>
        <taxon>Anura</taxon>
        <taxon>Pipoidea</taxon>
        <taxon>Pipidae</taxon>
        <taxon>Pipinae</taxon>
        <taxon>Hymenochirus</taxon>
    </lineage>
</organism>
<protein>
    <recommendedName>
        <fullName evidence="7">Protein N-lysine methyltransferase METTL21A</fullName>
    </recommendedName>
    <alternativeName>
        <fullName evidence="8">Methyltransferase-like protein 21A</fullName>
    </alternativeName>
</protein>
<keyword evidence="3" id="KW-0489">Methyltransferase</keyword>
<keyword evidence="4" id="KW-0808">Transferase</keyword>
<evidence type="ECO:0000256" key="2">
    <source>
        <dbReference type="ARBA" id="ARBA00022490"/>
    </source>
</evidence>
<name>A0A8T2ILB1_9PIPI</name>
<comment type="similarity">
    <text evidence="6">Belongs to the methyltransferase superfamily. METTL21 family.</text>
</comment>
<dbReference type="EMBL" id="JAACNH010000009">
    <property type="protein sequence ID" value="KAG8432751.1"/>
    <property type="molecule type" value="Genomic_DNA"/>
</dbReference>
<evidence type="ECO:0000256" key="7">
    <source>
        <dbReference type="ARBA" id="ARBA00040801"/>
    </source>
</evidence>
<evidence type="ECO:0000256" key="1">
    <source>
        <dbReference type="ARBA" id="ARBA00004496"/>
    </source>
</evidence>
<dbReference type="GO" id="GO:0008168">
    <property type="term" value="F:methyltransferase activity"/>
    <property type="evidence" value="ECO:0007669"/>
    <property type="project" value="UniProtKB-KW"/>
</dbReference>
<evidence type="ECO:0000256" key="8">
    <source>
        <dbReference type="ARBA" id="ARBA00041632"/>
    </source>
</evidence>
<evidence type="ECO:0000256" key="9">
    <source>
        <dbReference type="ARBA" id="ARBA00049497"/>
    </source>
</evidence>
<dbReference type="PANTHER" id="PTHR14614">
    <property type="entry name" value="HEPATOCELLULAR CARCINOMA-ASSOCIATED ANTIGEN"/>
    <property type="match status" value="1"/>
</dbReference>
<dbReference type="Pfam" id="PF10294">
    <property type="entry name" value="Methyltransf_16"/>
    <property type="match status" value="1"/>
</dbReference>
<dbReference type="Gene3D" id="3.40.50.150">
    <property type="entry name" value="Vaccinia Virus protein VP39"/>
    <property type="match status" value="1"/>
</dbReference>
<comment type="caution">
    <text evidence="10">The sequence shown here is derived from an EMBL/GenBank/DDBJ whole genome shotgun (WGS) entry which is preliminary data.</text>
</comment>
<dbReference type="AlphaFoldDB" id="A0A8T2ILB1"/>
<evidence type="ECO:0000313" key="10">
    <source>
        <dbReference type="EMBL" id="KAG8432752.1"/>
    </source>
</evidence>
<evidence type="ECO:0000256" key="5">
    <source>
        <dbReference type="ARBA" id="ARBA00022691"/>
    </source>
</evidence>
<dbReference type="GO" id="GO:0032991">
    <property type="term" value="C:protein-containing complex"/>
    <property type="evidence" value="ECO:0007669"/>
    <property type="project" value="TreeGrafter"/>
</dbReference>
<sequence length="215" mass="24319">MALVPYSDNGVASLKRFHNLNASFNFVNHDIQIKQDWKQLGVAAVVWDAAVVLCMYLESEGVQLQDSSVIELGAGTGLVGIVAALLGADVTITDRDVALEFLRMNVKDNLPCDILRKVSVKSLNWGQSLDDFSKYDFILGADIIYLEETFSDLLKTFLHVTSENSVILLSCRLRYQRDYVFMDMMKEHFTVADVHYDTNTDVHIFRAQRLCTKEL</sequence>
<dbReference type="SUPFAM" id="SSF53335">
    <property type="entry name" value="S-adenosyl-L-methionine-dependent methyltransferases"/>
    <property type="match status" value="1"/>
</dbReference>
<comment type="subcellular location">
    <subcellularLocation>
        <location evidence="1">Cytoplasm</location>
    </subcellularLocation>
</comment>
<dbReference type="CDD" id="cd02440">
    <property type="entry name" value="AdoMet_MTases"/>
    <property type="match status" value="1"/>
</dbReference>